<sequence length="110" mass="12139">MSKDLTKKAVELLLSGATLVSDPCPYCKGVRVMKNGSALCVSCGKQAKEEKVESILTKTENTGGTTIENLDQKLKDLTVELQSEKDFEKQKQILHTMNEIIAIKEKLGVR</sequence>
<gene>
    <name evidence="1" type="ORF">NDEV_0699</name>
</gene>
<dbReference type="Proteomes" id="UP000196239">
    <property type="component" value="Chromosome 1"/>
</dbReference>
<evidence type="ECO:0000313" key="1">
    <source>
        <dbReference type="EMBL" id="CUR51464.1"/>
    </source>
</evidence>
<dbReference type="EMBL" id="LN890280">
    <property type="protein sequence ID" value="CUR51464.1"/>
    <property type="molecule type" value="Genomic_DNA"/>
</dbReference>
<organism evidence="1 2">
    <name type="scientific">Nitrosotalea devaniterrae</name>
    <dbReference type="NCBI Taxonomy" id="1078905"/>
    <lineage>
        <taxon>Archaea</taxon>
        <taxon>Nitrososphaerota</taxon>
        <taxon>Nitrososphaeria</taxon>
        <taxon>Nitrosotaleales</taxon>
        <taxon>Nitrosotaleaceae</taxon>
        <taxon>Nitrosotalea</taxon>
    </lineage>
</organism>
<name>A0A128A274_9ARCH</name>
<dbReference type="InterPro" id="IPR009563">
    <property type="entry name" value="SSSCA1"/>
</dbReference>
<protein>
    <submittedName>
        <fullName evidence="1">Uncharacterized Zn-finger containing protein</fullName>
    </submittedName>
</protein>
<dbReference type="KEGG" id="ndv:NDEV_0699"/>
<dbReference type="Pfam" id="PF06677">
    <property type="entry name" value="Auto_anti-p27"/>
    <property type="match status" value="1"/>
</dbReference>
<proteinExistence type="predicted"/>
<keyword evidence="2" id="KW-1185">Reference proteome</keyword>
<reference evidence="2" key="1">
    <citation type="submission" date="2015-10" db="EMBL/GenBank/DDBJ databases">
        <authorList>
            <person name="Lehtovirta-Morley L.E."/>
            <person name="Vieille C."/>
        </authorList>
    </citation>
    <scope>NUCLEOTIDE SEQUENCE [LARGE SCALE GENOMIC DNA]</scope>
</reference>
<evidence type="ECO:0000313" key="2">
    <source>
        <dbReference type="Proteomes" id="UP000196239"/>
    </source>
</evidence>
<accession>A0A128A274</accession>
<dbReference type="AlphaFoldDB" id="A0A128A274"/>